<comment type="similarity">
    <text evidence="2">Belongs to the bacterial solute-binding protein 2 family.</text>
</comment>
<dbReference type="GO" id="GO:0030313">
    <property type="term" value="C:cell envelope"/>
    <property type="evidence" value="ECO:0007669"/>
    <property type="project" value="UniProtKB-SubCell"/>
</dbReference>
<evidence type="ECO:0000256" key="4">
    <source>
        <dbReference type="SAM" id="SignalP"/>
    </source>
</evidence>
<dbReference type="PANTHER" id="PTHR46847:SF1">
    <property type="entry name" value="D-ALLOSE-BINDING PERIPLASMIC PROTEIN-RELATED"/>
    <property type="match status" value="1"/>
</dbReference>
<dbReference type="PANTHER" id="PTHR46847">
    <property type="entry name" value="D-ALLOSE-BINDING PERIPLASMIC PROTEIN-RELATED"/>
    <property type="match status" value="1"/>
</dbReference>
<dbReference type="GO" id="GO:0030246">
    <property type="term" value="F:carbohydrate binding"/>
    <property type="evidence" value="ECO:0007669"/>
    <property type="project" value="UniProtKB-ARBA"/>
</dbReference>
<evidence type="ECO:0000256" key="1">
    <source>
        <dbReference type="ARBA" id="ARBA00004196"/>
    </source>
</evidence>
<dbReference type="AlphaFoldDB" id="A0A4R2MWG1"/>
<protein>
    <submittedName>
        <fullName evidence="6">Monosaccharide ABC transporter substrate-binding protein (CUT2 family)</fullName>
    </submittedName>
</protein>
<comment type="caution">
    <text evidence="6">The sequence shown here is derived from an EMBL/GenBank/DDBJ whole genome shotgun (WGS) entry which is preliminary data.</text>
</comment>
<dbReference type="InterPro" id="IPR025997">
    <property type="entry name" value="SBP_2_dom"/>
</dbReference>
<dbReference type="SUPFAM" id="SSF53822">
    <property type="entry name" value="Periplasmic binding protein-like I"/>
    <property type="match status" value="1"/>
</dbReference>
<gene>
    <name evidence="6" type="ORF">EV697_10923</name>
</gene>
<proteinExistence type="inferred from homology"/>
<dbReference type="InterPro" id="IPR028082">
    <property type="entry name" value="Peripla_BP_I"/>
</dbReference>
<evidence type="ECO:0000313" key="6">
    <source>
        <dbReference type="EMBL" id="TCP11173.1"/>
    </source>
</evidence>
<dbReference type="Pfam" id="PF13407">
    <property type="entry name" value="Peripla_BP_4"/>
    <property type="match status" value="1"/>
</dbReference>
<keyword evidence="3 4" id="KW-0732">Signal</keyword>
<dbReference type="Proteomes" id="UP000294841">
    <property type="component" value="Unassembled WGS sequence"/>
</dbReference>
<dbReference type="GO" id="GO:0055085">
    <property type="term" value="P:transmembrane transport"/>
    <property type="evidence" value="ECO:0007669"/>
    <property type="project" value="UniProtKB-ARBA"/>
</dbReference>
<dbReference type="CDD" id="cd19970">
    <property type="entry name" value="PBP1_ABC_sugar_binding-like"/>
    <property type="match status" value="1"/>
</dbReference>
<name>A0A4R2MWG1_9PAST</name>
<organism evidence="6 7">
    <name type="scientific">Bisgaardia hudsonensis</name>
    <dbReference type="NCBI Taxonomy" id="109472"/>
    <lineage>
        <taxon>Bacteria</taxon>
        <taxon>Pseudomonadati</taxon>
        <taxon>Pseudomonadota</taxon>
        <taxon>Gammaproteobacteria</taxon>
        <taxon>Pasteurellales</taxon>
        <taxon>Pasteurellaceae</taxon>
        <taxon>Bisgaardia</taxon>
    </lineage>
</organism>
<sequence length="313" mass="33988">MKIKNIVLGLGLSFVIAMSSAAADKPSVGVVMKSLANEFWKTVELGAREYADNNKDKFSMEAIGLKDESDVDTQINAMESFITKQVDIIAVAPANSVALIPSIKRALDAGIIVVNFDVRLDAKAAKQMGLPEDFLFVGPDNEQGAYEVGNFLGKNLKENAKVFIIEGNPGAENAIERKRGFMKAVEENKLNLLASRTAHWETEEANTLMTNLLTKYPDVEGVMCANDSMVLGVVKAIEAAGKSGQIKVVGFDNIAPVQDLMRKNKVMASEDFFGKDLAVNAIKTGLRIYNGEKLSGWVKTPVKLVTAEELSKK</sequence>
<feature type="signal peptide" evidence="4">
    <location>
        <begin position="1"/>
        <end position="22"/>
    </location>
</feature>
<dbReference type="RefSeq" id="WP_132024977.1">
    <property type="nucleotide sequence ID" value="NZ_CP016605.1"/>
</dbReference>
<dbReference type="Gene3D" id="3.40.50.2300">
    <property type="match status" value="2"/>
</dbReference>
<reference evidence="6 7" key="1">
    <citation type="submission" date="2019-03" db="EMBL/GenBank/DDBJ databases">
        <title>Genomic Encyclopedia of Type Strains, Phase IV (KMG-IV): sequencing the most valuable type-strain genomes for metagenomic binning, comparative biology and taxonomic classification.</title>
        <authorList>
            <person name="Goeker M."/>
        </authorList>
    </citation>
    <scope>NUCLEOTIDE SEQUENCE [LARGE SCALE GENOMIC DNA]</scope>
    <source>
        <strain evidence="6 7">DSM 28231</strain>
    </source>
</reference>
<dbReference type="EMBL" id="SLXI01000009">
    <property type="protein sequence ID" value="TCP11173.1"/>
    <property type="molecule type" value="Genomic_DNA"/>
</dbReference>
<evidence type="ECO:0000259" key="5">
    <source>
        <dbReference type="Pfam" id="PF13407"/>
    </source>
</evidence>
<evidence type="ECO:0000256" key="2">
    <source>
        <dbReference type="ARBA" id="ARBA00007639"/>
    </source>
</evidence>
<comment type="subcellular location">
    <subcellularLocation>
        <location evidence="1">Cell envelope</location>
    </subcellularLocation>
</comment>
<evidence type="ECO:0000256" key="3">
    <source>
        <dbReference type="ARBA" id="ARBA00022729"/>
    </source>
</evidence>
<feature type="domain" description="Periplasmic binding protein" evidence="5">
    <location>
        <begin position="28"/>
        <end position="293"/>
    </location>
</feature>
<accession>A0A4R2MWG1</accession>
<keyword evidence="7" id="KW-1185">Reference proteome</keyword>
<evidence type="ECO:0000313" key="7">
    <source>
        <dbReference type="Proteomes" id="UP000294841"/>
    </source>
</evidence>
<feature type="chain" id="PRO_5020725154" evidence="4">
    <location>
        <begin position="23"/>
        <end position="313"/>
    </location>
</feature>
<dbReference type="OrthoDB" id="9805127at2"/>